<proteinExistence type="predicted"/>
<protein>
    <submittedName>
        <fullName evidence="2">Uncharacterized protein</fullName>
    </submittedName>
</protein>
<dbReference type="AlphaFoldDB" id="A0A1M6IF34"/>
<dbReference type="STRING" id="570521.SAMN04488508_107316"/>
<keyword evidence="3" id="KW-1185">Reference proteome</keyword>
<dbReference type="RefSeq" id="WP_073318496.1">
    <property type="nucleotide sequence ID" value="NZ_FQYP01000007.1"/>
</dbReference>
<name>A0A1M6IF34_9FLAO</name>
<evidence type="ECO:0000313" key="3">
    <source>
        <dbReference type="Proteomes" id="UP000184432"/>
    </source>
</evidence>
<accession>A0A1M6IF34</accession>
<evidence type="ECO:0000313" key="2">
    <source>
        <dbReference type="EMBL" id="SHJ33049.1"/>
    </source>
</evidence>
<sequence>MKKTFIQNKLSLKKLQISRLDNLNAIKGGNNGDDTNGGDDDDGSGISITWTKTLGNPVSIIK</sequence>
<dbReference type="Proteomes" id="UP000184432">
    <property type="component" value="Unassembled WGS sequence"/>
</dbReference>
<gene>
    <name evidence="2" type="ORF">SAMN04488508_107316</name>
</gene>
<reference evidence="3" key="1">
    <citation type="submission" date="2016-11" db="EMBL/GenBank/DDBJ databases">
        <authorList>
            <person name="Varghese N."/>
            <person name="Submissions S."/>
        </authorList>
    </citation>
    <scope>NUCLEOTIDE SEQUENCE [LARGE SCALE GENOMIC DNA]</scope>
    <source>
        <strain evidence="3">DSM 22623</strain>
    </source>
</reference>
<evidence type="ECO:0000256" key="1">
    <source>
        <dbReference type="SAM" id="MobiDB-lite"/>
    </source>
</evidence>
<dbReference type="EMBL" id="FQYP01000007">
    <property type="protein sequence ID" value="SHJ33049.1"/>
    <property type="molecule type" value="Genomic_DNA"/>
</dbReference>
<feature type="region of interest" description="Disordered" evidence="1">
    <location>
        <begin position="26"/>
        <end position="48"/>
    </location>
</feature>
<organism evidence="2 3">
    <name type="scientific">Aquimarina spongiae</name>
    <dbReference type="NCBI Taxonomy" id="570521"/>
    <lineage>
        <taxon>Bacteria</taxon>
        <taxon>Pseudomonadati</taxon>
        <taxon>Bacteroidota</taxon>
        <taxon>Flavobacteriia</taxon>
        <taxon>Flavobacteriales</taxon>
        <taxon>Flavobacteriaceae</taxon>
        <taxon>Aquimarina</taxon>
    </lineage>
</organism>